<evidence type="ECO:0000259" key="1">
    <source>
        <dbReference type="Pfam" id="PF25273"/>
    </source>
</evidence>
<dbReference type="PANTHER" id="PTHR10773:SF19">
    <property type="match status" value="1"/>
</dbReference>
<dbReference type="Proteomes" id="UP000838756">
    <property type="component" value="Unassembled WGS sequence"/>
</dbReference>
<keyword evidence="3" id="KW-1185">Reference proteome</keyword>
<dbReference type="InterPro" id="IPR057191">
    <property type="entry name" value="DUF7869"/>
</dbReference>
<dbReference type="EMBL" id="CAKXAJ010000128">
    <property type="protein sequence ID" value="CAH2207420.1"/>
    <property type="molecule type" value="Genomic_DNA"/>
</dbReference>
<accession>A0A8S4QC70</accession>
<dbReference type="OrthoDB" id="6611988at2759"/>
<comment type="caution">
    <text evidence="2">The sequence shown here is derived from an EMBL/GenBank/DDBJ whole genome shotgun (WGS) entry which is preliminary data.</text>
</comment>
<dbReference type="AlphaFoldDB" id="A0A8S4QC70"/>
<reference evidence="2" key="1">
    <citation type="submission" date="2022-03" db="EMBL/GenBank/DDBJ databases">
        <authorList>
            <person name="Lindestad O."/>
        </authorList>
    </citation>
    <scope>NUCLEOTIDE SEQUENCE</scope>
</reference>
<sequence length="468" mass="53528">MADCDAAPGCSSDANKRKKQCSSASFRRKLLKTHGKEYVSTSEKVIPAVSAPGAEILCKCSKSCKDVSHEQKLKIFKEYYDLDSHEEQGSYLMGLINILPIKRRRNGKYLDPKDSKRQCTVSYTLPDGKGNIIQVCRKTFSSVFGLKQKKIHVLVNRIKNGELTYEEKRGNKIKHRKYSEDIVKLIKEHVATFPREESHYGRARSQKEYLSPDLNINRLYNAFKVLHPDITITYKFYSDTFKANFKNLKFGRKRTDTCATCDLLNALAKTNGPDRETNATKLRLHQCKANRAMDTLKRDVVRSQMPGSLICTATMDLQQVLSTPALTHSQMYYSRQLSNFNLGIHIGDTNDAYMCLWHEGITGRGGNEIASCVLKVFSSGATNKKKLIMWSDNCAGQNKNRMIILLWIYLIKLGIFDEIEHKFLITGHSYLNCDRDFALIEKRKKLCSPMVPNDLIKMIEEARYKPFK</sequence>
<dbReference type="PANTHER" id="PTHR10773">
    <property type="entry name" value="DNA-DIRECTED RNA POLYMERASES I, II, AND III SUBUNIT RPABC2"/>
    <property type="match status" value="1"/>
</dbReference>
<proteinExistence type="predicted"/>
<gene>
    <name evidence="2" type="primary">jg21599</name>
    <name evidence="2" type="ORF">PAEG_LOCUS42</name>
</gene>
<evidence type="ECO:0000313" key="3">
    <source>
        <dbReference type="Proteomes" id="UP000838756"/>
    </source>
</evidence>
<evidence type="ECO:0000313" key="2">
    <source>
        <dbReference type="EMBL" id="CAH2207420.1"/>
    </source>
</evidence>
<feature type="non-terminal residue" evidence="2">
    <location>
        <position position="1"/>
    </location>
</feature>
<name>A0A8S4QC70_9NEOP</name>
<feature type="domain" description="DUF7869" evidence="1">
    <location>
        <begin position="365"/>
        <end position="462"/>
    </location>
</feature>
<dbReference type="Pfam" id="PF25273">
    <property type="entry name" value="DUF7869"/>
    <property type="match status" value="1"/>
</dbReference>
<organism evidence="2 3">
    <name type="scientific">Pararge aegeria aegeria</name>
    <dbReference type="NCBI Taxonomy" id="348720"/>
    <lineage>
        <taxon>Eukaryota</taxon>
        <taxon>Metazoa</taxon>
        <taxon>Ecdysozoa</taxon>
        <taxon>Arthropoda</taxon>
        <taxon>Hexapoda</taxon>
        <taxon>Insecta</taxon>
        <taxon>Pterygota</taxon>
        <taxon>Neoptera</taxon>
        <taxon>Endopterygota</taxon>
        <taxon>Lepidoptera</taxon>
        <taxon>Glossata</taxon>
        <taxon>Ditrysia</taxon>
        <taxon>Papilionoidea</taxon>
        <taxon>Nymphalidae</taxon>
        <taxon>Satyrinae</taxon>
        <taxon>Satyrini</taxon>
        <taxon>Parargina</taxon>
        <taxon>Pararge</taxon>
    </lineage>
</organism>
<protein>
    <submittedName>
        <fullName evidence="2">Jg21599 protein</fullName>
    </submittedName>
</protein>